<sequence length="54" mass="6454">MDDRKETMERKGKQEEKTISCRGFHALRLSYFHRLFLGGRCVATLNWARIALRR</sequence>
<comment type="caution">
    <text evidence="1">The sequence shown here is derived from an EMBL/GenBank/DDBJ whole genome shotgun (WGS) entry which is preliminary data.</text>
</comment>
<name>A0A2H5XAW1_9BACT</name>
<accession>A0A2H5XAW1</accession>
<dbReference type="EMBL" id="BEHT01000009">
    <property type="protein sequence ID" value="GBC98323.1"/>
    <property type="molecule type" value="Genomic_DNA"/>
</dbReference>
<proteinExistence type="predicted"/>
<evidence type="ECO:0000313" key="2">
    <source>
        <dbReference type="Proteomes" id="UP000236173"/>
    </source>
</evidence>
<organism evidence="1 2">
    <name type="scientific">Candidatus Fervidibacter japonicus</name>
    <dbReference type="NCBI Taxonomy" id="2035412"/>
    <lineage>
        <taxon>Bacteria</taxon>
        <taxon>Candidatus Fervidibacterota</taxon>
        <taxon>Candidatus Fervidibacter</taxon>
    </lineage>
</organism>
<reference evidence="2" key="1">
    <citation type="submission" date="2017-09" db="EMBL/GenBank/DDBJ databases">
        <title>Metaegenomics of thermophilic ammonia-oxidizing enrichment culture.</title>
        <authorList>
            <person name="Kato S."/>
            <person name="Suzuki K."/>
        </authorList>
    </citation>
    <scope>NUCLEOTIDE SEQUENCE [LARGE SCALE GENOMIC DNA]</scope>
</reference>
<dbReference type="AlphaFoldDB" id="A0A2H5XAW1"/>
<evidence type="ECO:0000313" key="1">
    <source>
        <dbReference type="EMBL" id="GBC98323.1"/>
    </source>
</evidence>
<gene>
    <name evidence="1" type="ORF">HRbin17_00825</name>
</gene>
<protein>
    <submittedName>
        <fullName evidence="1">Uncharacterized protein</fullName>
    </submittedName>
</protein>
<dbReference type="Proteomes" id="UP000236173">
    <property type="component" value="Unassembled WGS sequence"/>
</dbReference>